<dbReference type="Gene3D" id="6.20.240.60">
    <property type="match status" value="1"/>
</dbReference>
<organism evidence="3 4">
    <name type="scientific">Clostridium ljungdahlii</name>
    <dbReference type="NCBI Taxonomy" id="1538"/>
    <lineage>
        <taxon>Bacteria</taxon>
        <taxon>Bacillati</taxon>
        <taxon>Bacillota</taxon>
        <taxon>Clostridia</taxon>
        <taxon>Eubacteriales</taxon>
        <taxon>Clostridiaceae</taxon>
        <taxon>Clostridium</taxon>
    </lineage>
</organism>
<dbReference type="OrthoDB" id="9785345at2"/>
<dbReference type="Pfam" id="PF07486">
    <property type="entry name" value="Hydrolase_2"/>
    <property type="match status" value="1"/>
</dbReference>
<feature type="domain" description="LysM" evidence="2">
    <location>
        <begin position="72"/>
        <end position="115"/>
    </location>
</feature>
<dbReference type="GO" id="GO:0016787">
    <property type="term" value="F:hydrolase activity"/>
    <property type="evidence" value="ECO:0007669"/>
    <property type="project" value="InterPro"/>
</dbReference>
<evidence type="ECO:0000256" key="1">
    <source>
        <dbReference type="SAM" id="SignalP"/>
    </source>
</evidence>
<dbReference type="SUPFAM" id="SSF54106">
    <property type="entry name" value="LysM domain"/>
    <property type="match status" value="2"/>
</dbReference>
<protein>
    <submittedName>
        <fullName evidence="3">Spore cortex-lytic enzyme</fullName>
    </submittedName>
</protein>
<evidence type="ECO:0000313" key="3">
    <source>
        <dbReference type="EMBL" id="OAA86881.1"/>
    </source>
</evidence>
<dbReference type="Gene3D" id="1.10.10.2520">
    <property type="entry name" value="Cell wall hydrolase SleB, domain 1"/>
    <property type="match status" value="1"/>
</dbReference>
<evidence type="ECO:0000313" key="4">
    <source>
        <dbReference type="Proteomes" id="UP000077407"/>
    </source>
</evidence>
<dbReference type="InterPro" id="IPR018392">
    <property type="entry name" value="LysM"/>
</dbReference>
<proteinExistence type="predicted"/>
<dbReference type="Proteomes" id="UP000077407">
    <property type="component" value="Unassembled WGS sequence"/>
</dbReference>
<dbReference type="EMBL" id="LITT01000023">
    <property type="protein sequence ID" value="OAA86881.1"/>
    <property type="molecule type" value="Genomic_DNA"/>
</dbReference>
<dbReference type="PANTHER" id="PTHR33734:SF22">
    <property type="entry name" value="MEMBRANE-BOUND LYTIC MUREIN TRANSGLYCOSYLASE D"/>
    <property type="match status" value="1"/>
</dbReference>
<comment type="caution">
    <text evidence="3">The sequence shown here is derived from an EMBL/GenBank/DDBJ whole genome shotgun (WGS) entry which is preliminary data.</text>
</comment>
<dbReference type="RefSeq" id="WP_063555703.1">
    <property type="nucleotide sequence ID" value="NZ_LITT01000023.1"/>
</dbReference>
<feature type="chain" id="PRO_5007899393" evidence="1">
    <location>
        <begin position="26"/>
        <end position="253"/>
    </location>
</feature>
<dbReference type="InterPro" id="IPR042047">
    <property type="entry name" value="SleB_dom1"/>
</dbReference>
<accession>A0A168NTL4</accession>
<dbReference type="AlphaFoldDB" id="A0A168NTL4"/>
<dbReference type="InterPro" id="IPR036779">
    <property type="entry name" value="LysM_dom_sf"/>
</dbReference>
<dbReference type="PROSITE" id="PS51782">
    <property type="entry name" value="LYSM"/>
    <property type="match status" value="2"/>
</dbReference>
<dbReference type="PANTHER" id="PTHR33734">
    <property type="entry name" value="LYSM DOMAIN-CONTAINING GPI-ANCHORED PROTEIN 2"/>
    <property type="match status" value="1"/>
</dbReference>
<dbReference type="CDD" id="cd00118">
    <property type="entry name" value="LysM"/>
    <property type="match status" value="2"/>
</dbReference>
<dbReference type="SMART" id="SM00257">
    <property type="entry name" value="LysM"/>
    <property type="match status" value="2"/>
</dbReference>
<dbReference type="InterPro" id="IPR011105">
    <property type="entry name" value="Cell_wall_hydrolase_SleB"/>
</dbReference>
<keyword evidence="1" id="KW-0732">Signal</keyword>
<reference evidence="3 4" key="1">
    <citation type="journal article" date="2015" name="Biotechnol. Bioeng.">
        <title>Genome sequence and phenotypic characterization of Caulobacter segnis.</title>
        <authorList>
            <person name="Patel S."/>
            <person name="Fletcher B."/>
            <person name="Scott D.C."/>
            <person name="Ely B."/>
        </authorList>
    </citation>
    <scope>NUCLEOTIDE SEQUENCE [LARGE SCALE GENOMIC DNA]</scope>
    <source>
        <strain evidence="3 4">ERI-2</strain>
    </source>
</reference>
<feature type="domain" description="LysM" evidence="2">
    <location>
        <begin position="26"/>
        <end position="69"/>
    </location>
</feature>
<evidence type="ECO:0000259" key="2">
    <source>
        <dbReference type="PROSITE" id="PS51782"/>
    </source>
</evidence>
<dbReference type="Gene3D" id="3.10.350.10">
    <property type="entry name" value="LysM domain"/>
    <property type="match status" value="2"/>
</dbReference>
<dbReference type="Pfam" id="PF01476">
    <property type="entry name" value="LysM"/>
    <property type="match status" value="2"/>
</dbReference>
<name>A0A168NTL4_9CLOT</name>
<feature type="signal peptide" evidence="1">
    <location>
        <begin position="1"/>
        <end position="25"/>
    </location>
</feature>
<dbReference type="PATRIC" id="fig|1538.10.peg.1877"/>
<dbReference type="GO" id="GO:0008932">
    <property type="term" value="F:lytic endotransglycosylase activity"/>
    <property type="evidence" value="ECO:0007669"/>
    <property type="project" value="TreeGrafter"/>
</dbReference>
<gene>
    <name evidence="3" type="primary">sleB_3</name>
    <name evidence="3" type="ORF">WY13_02275</name>
</gene>
<sequence length="253" mass="27572">MNFKKIRTMLFAAFLCALSFTQVHAASYTVKPGDSLFKIGVLFKTNATTITNDNGLSGNSIYPGQALYVNSKTYTVQASDTLYLIAKKFGISVNTLIAANSNVSSYIYPGQVLNIPAGYVFNGTTSPKYIISCTDSEVDLLARLVTAEAESEPYTAKVAVAASVINRVQSPQFPSTLKGVIYQVSNGYYQFTPVLNGWINKPASDSSRKATLEALYGSDPTKGAIYYFDDSTTNSWLWSKPIALRVGKLVFTY</sequence>